<organism evidence="2 3">
    <name type="scientific">Winogradskyella vincentii</name>
    <dbReference type="NCBI Taxonomy" id="2877122"/>
    <lineage>
        <taxon>Bacteria</taxon>
        <taxon>Pseudomonadati</taxon>
        <taxon>Bacteroidota</taxon>
        <taxon>Flavobacteriia</taxon>
        <taxon>Flavobacteriales</taxon>
        <taxon>Flavobacteriaceae</taxon>
        <taxon>Winogradskyella</taxon>
    </lineage>
</organism>
<keyword evidence="1" id="KW-0472">Membrane</keyword>
<protein>
    <recommendedName>
        <fullName evidence="4">Cytochrome c oxidase cbb3-type subunit 4</fullName>
    </recommendedName>
</protein>
<dbReference type="RefSeq" id="WP_224478431.1">
    <property type="nucleotide sequence ID" value="NZ_JAIUJS010000004.1"/>
</dbReference>
<dbReference type="EMBL" id="JAIUJS010000004">
    <property type="protein sequence ID" value="MCA0153471.1"/>
    <property type="molecule type" value="Genomic_DNA"/>
</dbReference>
<keyword evidence="1" id="KW-0812">Transmembrane</keyword>
<evidence type="ECO:0000256" key="1">
    <source>
        <dbReference type="SAM" id="Phobius"/>
    </source>
</evidence>
<evidence type="ECO:0008006" key="4">
    <source>
        <dbReference type="Google" id="ProtNLM"/>
    </source>
</evidence>
<keyword evidence="3" id="KW-1185">Reference proteome</keyword>
<accession>A0ABS7Y1K1</accession>
<reference evidence="3" key="1">
    <citation type="submission" date="2023-07" db="EMBL/GenBank/DDBJ databases">
        <authorList>
            <person name="Yue Y."/>
        </authorList>
    </citation>
    <scope>NUCLEOTIDE SEQUENCE [LARGE SCALE GENOMIC DNA]</scope>
    <source>
        <strain evidence="3">2Y89</strain>
    </source>
</reference>
<sequence>MNKGFLFFGAVIFAVYIYFTYWNIYVSHRKQKENHYPELTEEEIFEEYEEANNDDSLQK</sequence>
<comment type="caution">
    <text evidence="2">The sequence shown here is derived from an EMBL/GenBank/DDBJ whole genome shotgun (WGS) entry which is preliminary data.</text>
</comment>
<feature type="transmembrane region" description="Helical" evidence="1">
    <location>
        <begin position="6"/>
        <end position="26"/>
    </location>
</feature>
<evidence type="ECO:0000313" key="2">
    <source>
        <dbReference type="EMBL" id="MCA0153471.1"/>
    </source>
</evidence>
<name>A0ABS7Y1K1_9FLAO</name>
<evidence type="ECO:0000313" key="3">
    <source>
        <dbReference type="Proteomes" id="UP001198402"/>
    </source>
</evidence>
<keyword evidence="1" id="KW-1133">Transmembrane helix</keyword>
<proteinExistence type="predicted"/>
<dbReference type="Proteomes" id="UP001198402">
    <property type="component" value="Unassembled WGS sequence"/>
</dbReference>
<gene>
    <name evidence="2" type="ORF">LBV24_09610</name>
</gene>